<keyword evidence="3" id="KW-0808">Transferase</keyword>
<keyword evidence="4" id="KW-0663">Pyridoxal phosphate</keyword>
<dbReference type="PIRSF" id="PIRSF000524">
    <property type="entry name" value="SPT"/>
    <property type="match status" value="1"/>
</dbReference>
<feature type="region of interest" description="Disordered" evidence="8">
    <location>
        <begin position="1"/>
        <end position="23"/>
    </location>
</feature>
<dbReference type="NCBIfam" id="TIGR02326">
    <property type="entry name" value="transamin_PhnW"/>
    <property type="match status" value="1"/>
</dbReference>
<dbReference type="NCBIfam" id="TIGR03301">
    <property type="entry name" value="PhnW-AepZ"/>
    <property type="match status" value="1"/>
</dbReference>
<dbReference type="Gene3D" id="3.90.1150.10">
    <property type="entry name" value="Aspartate Aminotransferase, domain 1"/>
    <property type="match status" value="1"/>
</dbReference>
<dbReference type="InterPro" id="IPR015421">
    <property type="entry name" value="PyrdxlP-dep_Trfase_major"/>
</dbReference>
<dbReference type="EMBL" id="UINC01032411">
    <property type="protein sequence ID" value="SVB20026.1"/>
    <property type="molecule type" value="Genomic_DNA"/>
</dbReference>
<dbReference type="InterPro" id="IPR000192">
    <property type="entry name" value="Aminotrans_V_dom"/>
</dbReference>
<organism evidence="10">
    <name type="scientific">marine metagenome</name>
    <dbReference type="NCBI Taxonomy" id="408172"/>
    <lineage>
        <taxon>unclassified sequences</taxon>
        <taxon>metagenomes</taxon>
        <taxon>ecological metagenomes</taxon>
    </lineage>
</organism>
<evidence type="ECO:0000256" key="4">
    <source>
        <dbReference type="ARBA" id="ARBA00022898"/>
    </source>
</evidence>
<keyword evidence="2" id="KW-0032">Aminotransferase</keyword>
<comment type="catalytic activity">
    <reaction evidence="7">
        <text>(2-aminoethyl)phosphonate + pyruvate = phosphonoacetaldehyde + L-alanine</text>
        <dbReference type="Rhea" id="RHEA:17021"/>
        <dbReference type="ChEBI" id="CHEBI:15361"/>
        <dbReference type="ChEBI" id="CHEBI:57418"/>
        <dbReference type="ChEBI" id="CHEBI:57972"/>
        <dbReference type="ChEBI" id="CHEBI:58383"/>
        <dbReference type="EC" id="2.6.1.37"/>
    </reaction>
</comment>
<dbReference type="InterPro" id="IPR012703">
    <property type="entry name" value="NH2EtPonate_pyrv_transaminase"/>
</dbReference>
<dbReference type="GO" id="GO:0047304">
    <property type="term" value="F:2-aminoethylphosphonate-pyruvate transaminase activity"/>
    <property type="evidence" value="ECO:0007669"/>
    <property type="project" value="UniProtKB-EC"/>
</dbReference>
<dbReference type="AlphaFoldDB" id="A0A382C1T3"/>
<dbReference type="GO" id="GO:0019700">
    <property type="term" value="P:organic phosphonate catabolic process"/>
    <property type="evidence" value="ECO:0007669"/>
    <property type="project" value="InterPro"/>
</dbReference>
<dbReference type="SUPFAM" id="SSF53383">
    <property type="entry name" value="PLP-dependent transferases"/>
    <property type="match status" value="1"/>
</dbReference>
<accession>A0A382C1T3</accession>
<gene>
    <name evidence="10" type="ORF">METZ01_LOCUS172880</name>
</gene>
<comment type="cofactor">
    <cofactor evidence="1">
        <name>pyridoxal 5'-phosphate</name>
        <dbReference type="ChEBI" id="CHEBI:597326"/>
    </cofactor>
</comment>
<evidence type="ECO:0000313" key="10">
    <source>
        <dbReference type="EMBL" id="SVB20026.1"/>
    </source>
</evidence>
<dbReference type="PANTHER" id="PTHR42778:SF1">
    <property type="entry name" value="2-AMINOETHYLPHOSPHONATE--PYRUVATE TRANSAMINASE"/>
    <property type="match status" value="1"/>
</dbReference>
<evidence type="ECO:0000256" key="8">
    <source>
        <dbReference type="SAM" id="MobiDB-lite"/>
    </source>
</evidence>
<dbReference type="NCBIfam" id="NF010006">
    <property type="entry name" value="PRK13479.1"/>
    <property type="match status" value="1"/>
</dbReference>
<evidence type="ECO:0000256" key="3">
    <source>
        <dbReference type="ARBA" id="ARBA00022679"/>
    </source>
</evidence>
<keyword evidence="5" id="KW-0670">Pyruvate</keyword>
<dbReference type="PANTHER" id="PTHR42778">
    <property type="entry name" value="2-AMINOETHYLPHOSPHONATE--PYRUVATE TRANSAMINASE"/>
    <property type="match status" value="1"/>
</dbReference>
<dbReference type="InterPro" id="IPR015424">
    <property type="entry name" value="PyrdxlP-dep_Trfase"/>
</dbReference>
<dbReference type="HAMAP" id="MF_01376">
    <property type="entry name" value="PhnW_aminotrans_5"/>
    <property type="match status" value="1"/>
</dbReference>
<dbReference type="InterPro" id="IPR015422">
    <property type="entry name" value="PyrdxlP-dep_Trfase_small"/>
</dbReference>
<dbReference type="InterPro" id="IPR024169">
    <property type="entry name" value="SP_NH2Trfase/AEP_transaminase"/>
</dbReference>
<protein>
    <recommendedName>
        <fullName evidence="6">2-aminoethylphosphonate--pyruvate transaminase</fullName>
        <ecNumber evidence="6">2.6.1.37</ecNumber>
    </recommendedName>
</protein>
<evidence type="ECO:0000256" key="7">
    <source>
        <dbReference type="ARBA" id="ARBA00049460"/>
    </source>
</evidence>
<dbReference type="EC" id="2.6.1.37" evidence="6"/>
<feature type="domain" description="Aminotransferase class V" evidence="9">
    <location>
        <begin position="50"/>
        <end position="315"/>
    </location>
</feature>
<feature type="compositionally biased region" description="Low complexity" evidence="8">
    <location>
        <begin position="13"/>
        <end position="23"/>
    </location>
</feature>
<evidence type="ECO:0000259" key="9">
    <source>
        <dbReference type="Pfam" id="PF00266"/>
    </source>
</evidence>
<sequence>MTDRRLVQPAASPDGDPWLLTPGPLTTSSTVKRAMLHDYGSRDIDFIEVNARIRNDLVGIVNGNHNHVCVPLQGSGTFIVEAMLTTFIPRQGKVLLLINGAYGRRMADICLAHQRTFETQQTPEDVPVDPDHLDRTLAKDPGISHVAVVHCETTTGILNPISTISQITARHGRALLIDAMSTFGALPLDAVDIRFDAVVASSNKCLEGSPGMGFCVARRDALVGTRDNAGSVVLDLHKQWRSMEDNGQWRFTPPTHTVLALAQALTEFHAEGGVQGRSERYRRNCKMLVNGMREMGFQTLLPDNLQAPVIITFLVPADPHFQFESFYDALRQRGYVIYPGKLTSADSFRIGCIGRITTDEIRGVLQAVREALATLNVNNCGPSP</sequence>
<proteinExistence type="inferred from homology"/>
<evidence type="ECO:0000256" key="6">
    <source>
        <dbReference type="ARBA" id="ARBA00044521"/>
    </source>
</evidence>
<evidence type="ECO:0000256" key="1">
    <source>
        <dbReference type="ARBA" id="ARBA00001933"/>
    </source>
</evidence>
<dbReference type="Pfam" id="PF00266">
    <property type="entry name" value="Aminotran_5"/>
    <property type="match status" value="1"/>
</dbReference>
<name>A0A382C1T3_9ZZZZ</name>
<reference evidence="10" key="1">
    <citation type="submission" date="2018-05" db="EMBL/GenBank/DDBJ databases">
        <authorList>
            <person name="Lanie J.A."/>
            <person name="Ng W.-L."/>
            <person name="Kazmierczak K.M."/>
            <person name="Andrzejewski T.M."/>
            <person name="Davidsen T.M."/>
            <person name="Wayne K.J."/>
            <person name="Tettelin H."/>
            <person name="Glass J.I."/>
            <person name="Rusch D."/>
            <person name="Podicherti R."/>
            <person name="Tsui H.-C.T."/>
            <person name="Winkler M.E."/>
        </authorList>
    </citation>
    <scope>NUCLEOTIDE SEQUENCE</scope>
</reference>
<dbReference type="Gene3D" id="3.40.640.10">
    <property type="entry name" value="Type I PLP-dependent aspartate aminotransferase-like (Major domain)"/>
    <property type="match status" value="1"/>
</dbReference>
<evidence type="ECO:0000256" key="2">
    <source>
        <dbReference type="ARBA" id="ARBA00022576"/>
    </source>
</evidence>
<evidence type="ECO:0000256" key="5">
    <source>
        <dbReference type="ARBA" id="ARBA00023317"/>
    </source>
</evidence>